<reference evidence="3" key="1">
    <citation type="journal article" date="2008" name="J. Virol.">
        <title>Structure of the acidianus filamentous virus 3 and comparative genomics of related archaeal lipothrixviruses.</title>
        <authorList>
            <person name="Vestergaard G."/>
            <person name="Aramayo R."/>
            <person name="Basta T."/>
            <person name="Haring M."/>
            <person name="Peng X."/>
            <person name="Brugger K."/>
            <person name="Chen L."/>
            <person name="Rachel R."/>
            <person name="Boisset N."/>
            <person name="Garrett R.A."/>
            <person name="Prangishvili D."/>
        </authorList>
    </citation>
    <scope>NUCLEOTIDE SEQUENCE [LARGE SCALE GENOMIC DNA]</scope>
</reference>
<evidence type="ECO:0000256" key="1">
    <source>
        <dbReference type="SAM" id="Coils"/>
    </source>
</evidence>
<keyword evidence="3" id="KW-1185">Reference proteome</keyword>
<organism evidence="2 3">
    <name type="scientific">Betalipothrixvirus puteoliense</name>
    <dbReference type="NCBI Taxonomy" id="346884"/>
    <lineage>
        <taxon>Viruses</taxon>
        <taxon>Adnaviria</taxon>
        <taxon>Zilligvirae</taxon>
        <taxon>Taleaviricota</taxon>
        <taxon>Tokiviricetes</taxon>
        <taxon>Ligamenvirales</taxon>
        <taxon>Lipothrixviridae</taxon>
        <taxon>Betalipothrixvirus</taxon>
    </lineage>
</organism>
<protein>
    <submittedName>
        <fullName evidence="2">Uncharacterized protein</fullName>
    </submittedName>
</protein>
<proteinExistence type="predicted"/>
<keyword evidence="1" id="KW-0175">Coiled coil</keyword>
<dbReference type="KEGG" id="vg:5797989"/>
<feature type="coiled-coil region" evidence="1">
    <location>
        <begin position="103"/>
        <end position="130"/>
    </location>
</feature>
<dbReference type="Proteomes" id="UP000008745">
    <property type="component" value="Segment"/>
</dbReference>
<sequence length="144" mass="16913">MLETKLSKGEERILIRLFDEKEINIRDGKIRRIVNSLTRKGLTEIKIIVDKEKSELTDFVVLTEKGEKIATILKLQEEIKKAYEIAVDLRYAYEIEKKEIDEIIKTINTLAELAQKIDEENEKKKAIRVIYVLTRRALKKIRIS</sequence>
<dbReference type="OrthoDB" id="20554at10239"/>
<dbReference type="GeneID" id="5797989"/>
<accession>A7WKU2</accession>
<evidence type="ECO:0000313" key="3">
    <source>
        <dbReference type="Proteomes" id="UP000008745"/>
    </source>
</evidence>
<dbReference type="EMBL" id="AM087123">
    <property type="protein sequence ID" value="CAJ31689.1"/>
    <property type="molecule type" value="Genomic_DNA"/>
</dbReference>
<name>A7WKU2_9VIRU</name>
<dbReference type="RefSeq" id="YP_001604293.1">
    <property type="nucleotide sequence ID" value="NC_010154.1"/>
</dbReference>
<evidence type="ECO:0000313" key="2">
    <source>
        <dbReference type="EMBL" id="CAJ31689.1"/>
    </source>
</evidence>